<dbReference type="InterPro" id="IPR054347">
    <property type="entry name" value="TOTE_primase"/>
</dbReference>
<feature type="coiled-coil region" evidence="1">
    <location>
        <begin position="1"/>
        <end position="28"/>
    </location>
</feature>
<evidence type="ECO:0000256" key="1">
    <source>
        <dbReference type="SAM" id="Coils"/>
    </source>
</evidence>
<dbReference type="Pfam" id="PF22548">
    <property type="entry name" value="AEP-TOTE"/>
    <property type="match status" value="1"/>
</dbReference>
<organism evidence="3 4">
    <name type="scientific">Halobacillus shinanisalinarum</name>
    <dbReference type="NCBI Taxonomy" id="2932258"/>
    <lineage>
        <taxon>Bacteria</taxon>
        <taxon>Bacillati</taxon>
        <taxon>Bacillota</taxon>
        <taxon>Bacilli</taxon>
        <taxon>Bacillales</taxon>
        <taxon>Bacillaceae</taxon>
        <taxon>Halobacillus</taxon>
    </lineage>
</organism>
<evidence type="ECO:0000259" key="2">
    <source>
        <dbReference type="Pfam" id="PF22548"/>
    </source>
</evidence>
<gene>
    <name evidence="3" type="ORF">MUO14_23625</name>
</gene>
<proteinExistence type="predicted"/>
<keyword evidence="4" id="KW-1185">Reference proteome</keyword>
<evidence type="ECO:0000313" key="4">
    <source>
        <dbReference type="Proteomes" id="UP000831880"/>
    </source>
</evidence>
<dbReference type="Proteomes" id="UP000831880">
    <property type="component" value="Chromosome"/>
</dbReference>
<feature type="domain" description="TOTE conflict system primase" evidence="2">
    <location>
        <begin position="56"/>
        <end position="159"/>
    </location>
</feature>
<name>A0ABY4GYP9_9BACI</name>
<dbReference type="RefSeq" id="WP_244752929.1">
    <property type="nucleotide sequence ID" value="NZ_CP095074.1"/>
</dbReference>
<sequence>MNDLEQKLQSALKKITRLKDENHKLKELLTKHQIPVSKYQVKHGQHTARTEILQKRITIFRSLFKGRTDVYAVQWGLNGESNYAPARKYKPNKKYKERELLPLTDNVIENHLRGNKTIGISPLLKDETCWFLAVDFDKEDWQKDALTFIGVCNDVGVRTSKHGNLQIRRGVPCLDFFQ</sequence>
<evidence type="ECO:0000313" key="3">
    <source>
        <dbReference type="EMBL" id="UOQ93327.1"/>
    </source>
</evidence>
<protein>
    <recommendedName>
        <fullName evidence="2">TOTE conflict system primase domain-containing protein</fullName>
    </recommendedName>
</protein>
<accession>A0ABY4GYP9</accession>
<reference evidence="3 4" key="1">
    <citation type="submission" date="2022-04" db="EMBL/GenBank/DDBJ databases">
        <title>Halobacillus sp. isolated from saltern.</title>
        <authorList>
            <person name="Won M."/>
            <person name="Lee C.-M."/>
            <person name="Woen H.-Y."/>
            <person name="Kwon S.-W."/>
        </authorList>
    </citation>
    <scope>NUCLEOTIDE SEQUENCE [LARGE SCALE GENOMIC DNA]</scope>
    <source>
        <strain evidence="3 4">SSTM10-2</strain>
    </source>
</reference>
<keyword evidence="1" id="KW-0175">Coiled coil</keyword>
<dbReference type="EMBL" id="CP095074">
    <property type="protein sequence ID" value="UOQ93327.1"/>
    <property type="molecule type" value="Genomic_DNA"/>
</dbReference>